<evidence type="ECO:0000256" key="1">
    <source>
        <dbReference type="ARBA" id="ARBA00009232"/>
    </source>
</evidence>
<dbReference type="Pfam" id="PF02245">
    <property type="entry name" value="Pur_DNA_glyco"/>
    <property type="match status" value="1"/>
</dbReference>
<evidence type="ECO:0000313" key="7">
    <source>
        <dbReference type="Proteomes" id="UP000309676"/>
    </source>
</evidence>
<dbReference type="RefSeq" id="WP_138193691.1">
    <property type="nucleotide sequence ID" value="NZ_VCIW01000004.1"/>
</dbReference>
<dbReference type="SUPFAM" id="SSF50486">
    <property type="entry name" value="FMT C-terminal domain-like"/>
    <property type="match status" value="1"/>
</dbReference>
<keyword evidence="7" id="KW-1185">Reference proteome</keyword>
<dbReference type="GO" id="GO:0003677">
    <property type="term" value="F:DNA binding"/>
    <property type="evidence" value="ECO:0007669"/>
    <property type="project" value="InterPro"/>
</dbReference>
<accession>A0A5R9GEZ3</accession>
<dbReference type="EMBL" id="VCIW01000004">
    <property type="protein sequence ID" value="TLS52700.1"/>
    <property type="molecule type" value="Genomic_DNA"/>
</dbReference>
<dbReference type="NCBIfam" id="TIGR00567">
    <property type="entry name" value="3mg"/>
    <property type="match status" value="1"/>
</dbReference>
<dbReference type="HAMAP" id="MF_00527">
    <property type="entry name" value="3MGH"/>
    <property type="match status" value="1"/>
</dbReference>
<dbReference type="CDD" id="cd00540">
    <property type="entry name" value="AAG"/>
    <property type="match status" value="1"/>
</dbReference>
<dbReference type="NCBIfam" id="NF002003">
    <property type="entry name" value="PRK00802.1-3"/>
    <property type="match status" value="1"/>
</dbReference>
<dbReference type="OrthoDB" id="9794313at2"/>
<dbReference type="GO" id="GO:0003905">
    <property type="term" value="F:alkylbase DNA N-glycosylase activity"/>
    <property type="evidence" value="ECO:0007669"/>
    <property type="project" value="InterPro"/>
</dbReference>
<sequence length="191" mass="21130">MERYRFLAKDTVEAAERLLGWELVRRTERGVIRIRITETEAYKGGDDPASHASRGVTARNRLMFGDVGYLYVYLIYGMHHCMNIVAHEPGEVGAVLLRGGTALEGIDLIRRNRPGVSDRLLLDGPGKLAQGLGIDLSWNGYFLLEPGASAADGLRLEPGQAEGSISRTPRIGITKAKELPWRFVLEPSESR</sequence>
<evidence type="ECO:0000256" key="5">
    <source>
        <dbReference type="HAMAP-Rule" id="MF_00527"/>
    </source>
</evidence>
<evidence type="ECO:0000256" key="3">
    <source>
        <dbReference type="ARBA" id="ARBA00022801"/>
    </source>
</evidence>
<dbReference type="GO" id="GO:0006284">
    <property type="term" value="P:base-excision repair"/>
    <property type="evidence" value="ECO:0007669"/>
    <property type="project" value="InterPro"/>
</dbReference>
<dbReference type="PANTHER" id="PTHR10429">
    <property type="entry name" value="DNA-3-METHYLADENINE GLYCOSYLASE"/>
    <property type="match status" value="1"/>
</dbReference>
<name>A0A5R9GEZ3_9BACL</name>
<comment type="caution">
    <text evidence="6">The sequence shown here is derived from an EMBL/GenBank/DDBJ whole genome shotgun (WGS) entry which is preliminary data.</text>
</comment>
<evidence type="ECO:0000256" key="4">
    <source>
        <dbReference type="ARBA" id="ARBA00023204"/>
    </source>
</evidence>
<dbReference type="Proteomes" id="UP000309676">
    <property type="component" value="Unassembled WGS sequence"/>
</dbReference>
<keyword evidence="3 5" id="KW-0378">Hydrolase</keyword>
<keyword evidence="2 5" id="KW-0227">DNA damage</keyword>
<protein>
    <recommendedName>
        <fullName evidence="5">Putative 3-methyladenine DNA glycosylase</fullName>
        <ecNumber evidence="5">3.2.2.-</ecNumber>
    </recommendedName>
</protein>
<evidence type="ECO:0000256" key="2">
    <source>
        <dbReference type="ARBA" id="ARBA00022763"/>
    </source>
</evidence>
<dbReference type="Gene3D" id="3.10.300.10">
    <property type="entry name" value="Methylpurine-DNA glycosylase (MPG)"/>
    <property type="match status" value="1"/>
</dbReference>
<dbReference type="PANTHER" id="PTHR10429:SF0">
    <property type="entry name" value="DNA-3-METHYLADENINE GLYCOSYLASE"/>
    <property type="match status" value="1"/>
</dbReference>
<proteinExistence type="inferred from homology"/>
<keyword evidence="6" id="KW-0326">Glycosidase</keyword>
<keyword evidence="4 5" id="KW-0234">DNA repair</keyword>
<reference evidence="6 7" key="1">
    <citation type="submission" date="2019-05" db="EMBL/GenBank/DDBJ databases">
        <authorList>
            <person name="Narsing Rao M.P."/>
            <person name="Li W.J."/>
        </authorList>
    </citation>
    <scope>NUCLEOTIDE SEQUENCE [LARGE SCALE GENOMIC DNA]</scope>
    <source>
        <strain evidence="6 7">SYSU_K30003</strain>
    </source>
</reference>
<dbReference type="InterPro" id="IPR011034">
    <property type="entry name" value="Formyl_transferase-like_C_sf"/>
</dbReference>
<gene>
    <name evidence="6" type="ORF">FE782_08715</name>
</gene>
<dbReference type="InterPro" id="IPR003180">
    <property type="entry name" value="MPG"/>
</dbReference>
<dbReference type="AlphaFoldDB" id="A0A5R9GEZ3"/>
<organism evidence="6 7">
    <name type="scientific">Paenibacillus antri</name>
    <dbReference type="NCBI Taxonomy" id="2582848"/>
    <lineage>
        <taxon>Bacteria</taxon>
        <taxon>Bacillati</taxon>
        <taxon>Bacillota</taxon>
        <taxon>Bacilli</taxon>
        <taxon>Bacillales</taxon>
        <taxon>Paenibacillaceae</taxon>
        <taxon>Paenibacillus</taxon>
    </lineage>
</organism>
<evidence type="ECO:0000313" key="6">
    <source>
        <dbReference type="EMBL" id="TLS52700.1"/>
    </source>
</evidence>
<comment type="similarity">
    <text evidence="1 5">Belongs to the DNA glycosylase MPG family.</text>
</comment>
<dbReference type="InterPro" id="IPR036995">
    <property type="entry name" value="MPG_sf"/>
</dbReference>
<dbReference type="EC" id="3.2.2.-" evidence="5"/>